<evidence type="ECO:0000259" key="2">
    <source>
        <dbReference type="Pfam" id="PF00326"/>
    </source>
</evidence>
<dbReference type="InterPro" id="IPR050261">
    <property type="entry name" value="FrsA_esterase"/>
</dbReference>
<proteinExistence type="predicted"/>
<accession>A0ABW0QHU8</accession>
<evidence type="ECO:0000313" key="3">
    <source>
        <dbReference type="EMBL" id="MFC5522279.1"/>
    </source>
</evidence>
<dbReference type="Pfam" id="PF00326">
    <property type="entry name" value="Peptidase_S9"/>
    <property type="match status" value="1"/>
</dbReference>
<reference evidence="4" key="1">
    <citation type="journal article" date="2019" name="Int. J. Syst. Evol. Microbiol.">
        <title>The Global Catalogue of Microorganisms (GCM) 10K type strain sequencing project: providing services to taxonomists for standard genome sequencing and annotation.</title>
        <authorList>
            <consortium name="The Broad Institute Genomics Platform"/>
            <consortium name="The Broad Institute Genome Sequencing Center for Infectious Disease"/>
            <person name="Wu L."/>
            <person name="Ma J."/>
        </authorList>
    </citation>
    <scope>NUCLEOTIDE SEQUENCE [LARGE SCALE GENOMIC DNA]</scope>
    <source>
        <strain evidence="4">CGMCC 4.7277</strain>
    </source>
</reference>
<dbReference type="EMBL" id="JBHSMX010000024">
    <property type="protein sequence ID" value="MFC5522279.1"/>
    <property type="molecule type" value="Genomic_DNA"/>
</dbReference>
<gene>
    <name evidence="3" type="primary">yjfP</name>
    <name evidence="3" type="ORF">ACFPP7_15365</name>
</gene>
<organism evidence="3 4">
    <name type="scientific">Polaromonas jejuensis</name>
    <dbReference type="NCBI Taxonomy" id="457502"/>
    <lineage>
        <taxon>Bacteria</taxon>
        <taxon>Pseudomonadati</taxon>
        <taxon>Pseudomonadota</taxon>
        <taxon>Betaproteobacteria</taxon>
        <taxon>Burkholderiales</taxon>
        <taxon>Comamonadaceae</taxon>
        <taxon>Polaromonas</taxon>
    </lineage>
</organism>
<dbReference type="Proteomes" id="UP001596084">
    <property type="component" value="Unassembled WGS sequence"/>
</dbReference>
<evidence type="ECO:0000256" key="1">
    <source>
        <dbReference type="ARBA" id="ARBA00022801"/>
    </source>
</evidence>
<sequence>MTEERIGDIPAIHAAPKERFDAPLPTIFLFHGYTSSKELNSYLGYMLAQAGFRVILPEADLHGARFDGNEAYRLTRFWDILRRNIDELPLYRDHYASRGLIEGGRIGVAGTSMGGFTTLGCMARYRWIKAAASYMGSGYYLDLSRTLYPPLGLCHAQNEAEHARRMQPLTEYDVSTQLDKLADRPLLVWHGMRDEIVPFGESERLRADLTSRGLAGDLTYMADPNATHKLPMSAATGGVAFFTRYL</sequence>
<dbReference type="RefSeq" id="WP_218017506.1">
    <property type="nucleotide sequence ID" value="NZ_JBHSMX010000024.1"/>
</dbReference>
<comment type="caution">
    <text evidence="3">The sequence shown here is derived from an EMBL/GenBank/DDBJ whole genome shotgun (WGS) entry which is preliminary data.</text>
</comment>
<name>A0ABW0QHU8_9BURK</name>
<dbReference type="InterPro" id="IPR001375">
    <property type="entry name" value="Peptidase_S9_cat"/>
</dbReference>
<keyword evidence="1" id="KW-0378">Hydrolase</keyword>
<dbReference type="NCBIfam" id="NF007857">
    <property type="entry name" value="PRK10566.1"/>
    <property type="match status" value="1"/>
</dbReference>
<feature type="domain" description="Peptidase S9 prolyl oligopeptidase catalytic" evidence="2">
    <location>
        <begin position="46"/>
        <end position="231"/>
    </location>
</feature>
<keyword evidence="4" id="KW-1185">Reference proteome</keyword>
<protein>
    <submittedName>
        <fullName evidence="3">Esterase</fullName>
    </submittedName>
</protein>
<dbReference type="PANTHER" id="PTHR22946">
    <property type="entry name" value="DIENELACTONE HYDROLASE DOMAIN-CONTAINING PROTEIN-RELATED"/>
    <property type="match status" value="1"/>
</dbReference>
<dbReference type="PANTHER" id="PTHR22946:SF9">
    <property type="entry name" value="POLYKETIDE TRANSFERASE AF380"/>
    <property type="match status" value="1"/>
</dbReference>
<evidence type="ECO:0000313" key="4">
    <source>
        <dbReference type="Proteomes" id="UP001596084"/>
    </source>
</evidence>